<evidence type="ECO:0000256" key="5">
    <source>
        <dbReference type="PROSITE-ProRule" id="PRU10015"/>
    </source>
</evidence>
<dbReference type="InterPro" id="IPR010280">
    <property type="entry name" value="U5_MeTrfase_fam"/>
</dbReference>
<dbReference type="PROSITE" id="PS51687">
    <property type="entry name" value="SAM_MT_RNA_M5U"/>
    <property type="match status" value="1"/>
</dbReference>
<keyword evidence="2 4" id="KW-0808">Transferase</keyword>
<gene>
    <name evidence="7" type="primary">rlmD</name>
    <name evidence="7" type="ORF">H9736_06140</name>
</gene>
<dbReference type="EC" id="2.1.1.190" evidence="7"/>
<evidence type="ECO:0000313" key="8">
    <source>
        <dbReference type="Proteomes" id="UP000886800"/>
    </source>
</evidence>
<dbReference type="PANTHER" id="PTHR11061:SF30">
    <property type="entry name" value="TRNA (URACIL(54)-C(5))-METHYLTRANSFERASE"/>
    <property type="match status" value="1"/>
</dbReference>
<keyword evidence="3 4" id="KW-0949">S-adenosyl-L-methionine</keyword>
<reference evidence="7" key="1">
    <citation type="journal article" date="2021" name="PeerJ">
        <title>Extensive microbial diversity within the chicken gut microbiome revealed by metagenomics and culture.</title>
        <authorList>
            <person name="Gilroy R."/>
            <person name="Ravi A."/>
            <person name="Getino M."/>
            <person name="Pursley I."/>
            <person name="Horton D.L."/>
            <person name="Alikhan N.F."/>
            <person name="Baker D."/>
            <person name="Gharbi K."/>
            <person name="Hall N."/>
            <person name="Watson M."/>
            <person name="Adriaenssens E.M."/>
            <person name="Foster-Nyarko E."/>
            <person name="Jarju S."/>
            <person name="Secka A."/>
            <person name="Antonio M."/>
            <person name="Oren A."/>
            <person name="Chaudhuri R.R."/>
            <person name="La Ragione R."/>
            <person name="Hildebrand F."/>
            <person name="Pallen M.J."/>
        </authorList>
    </citation>
    <scope>NUCLEOTIDE SEQUENCE</scope>
    <source>
        <strain evidence="7">CHK188-5543</strain>
    </source>
</reference>
<feature type="binding site" evidence="4">
    <location>
        <position position="240"/>
    </location>
    <ligand>
        <name>S-adenosyl-L-methionine</name>
        <dbReference type="ChEBI" id="CHEBI:59789"/>
    </ligand>
</feature>
<comment type="similarity">
    <text evidence="4">Belongs to the class I-like SAM-binding methyltransferase superfamily. RNA M5U methyltransferase family.</text>
</comment>
<evidence type="ECO:0000256" key="3">
    <source>
        <dbReference type="ARBA" id="ARBA00022691"/>
    </source>
</evidence>
<proteinExistence type="inferred from homology"/>
<dbReference type="PROSITE" id="PS01231">
    <property type="entry name" value="TRMA_2"/>
    <property type="match status" value="1"/>
</dbReference>
<dbReference type="GO" id="GO:0070041">
    <property type="term" value="F:rRNA (uridine-C5-)-methyltransferase activity"/>
    <property type="evidence" value="ECO:0007669"/>
    <property type="project" value="TreeGrafter"/>
</dbReference>
<dbReference type="NCBIfam" id="TIGR00479">
    <property type="entry name" value="rumA"/>
    <property type="match status" value="1"/>
</dbReference>
<dbReference type="InterPro" id="IPR030390">
    <property type="entry name" value="MeTrfase_TrmA_AS"/>
</dbReference>
<evidence type="ECO:0000256" key="2">
    <source>
        <dbReference type="ARBA" id="ARBA00022679"/>
    </source>
</evidence>
<protein>
    <submittedName>
        <fullName evidence="7">23S rRNA (Uracil(1939)-C(5))-methyltransferase RlmD</fullName>
        <ecNumber evidence="7">2.1.1.190</ecNumber>
    </submittedName>
</protein>
<reference evidence="7" key="2">
    <citation type="submission" date="2021-04" db="EMBL/GenBank/DDBJ databases">
        <authorList>
            <person name="Gilroy R."/>
        </authorList>
    </citation>
    <scope>NUCLEOTIDE SEQUENCE</scope>
    <source>
        <strain evidence="7">CHK188-5543</strain>
    </source>
</reference>
<keyword evidence="1 4" id="KW-0489">Methyltransferase</keyword>
<dbReference type="PROSITE" id="PS01230">
    <property type="entry name" value="TRMA_1"/>
    <property type="match status" value="1"/>
</dbReference>
<sequence length="412" mass="45865">MAERAGRAGSRGIGPRPPQGEAPQGHRNPNPCPHYRKCGGCQLQNMTYPQQLIWKQRQVERLLGQYAPVQQILGMEHPYHYRNKVQAAFAYDRKRRRIISGVYQSSTHLLVPLDSCPIEDRTADAIIVTVRELLKAFGLTAYDELSGRGLLRHVLVKRGFSSGQVMVVLVTATPVFPSRNRFVEALCQRHPEITTVLQNVNPQFTSLVLGEREKVLYGPGFIEDTLCGLTFQISAKSFYQINPVQTEVLYGKAMEYAALTGRERVIDAYCGIGTIGLVAAKRAGQVLGVENNREAVGDAIQNARRNNIQNARFLCADAGEFCQELAQAGEQADVVFMDPPRAGSSRQFLESLARLAPRRVVYISCNPETQARDLAVLVKHGYRVKKLQPVDMFPHTSHVENIALLVRSIEGT</sequence>
<dbReference type="InterPro" id="IPR029063">
    <property type="entry name" value="SAM-dependent_MTases_sf"/>
</dbReference>
<feature type="binding site" evidence="4">
    <location>
        <position position="338"/>
    </location>
    <ligand>
        <name>S-adenosyl-L-methionine</name>
        <dbReference type="ChEBI" id="CHEBI:59789"/>
    </ligand>
</feature>
<dbReference type="Gene3D" id="2.40.50.1070">
    <property type="match status" value="1"/>
</dbReference>
<evidence type="ECO:0000256" key="4">
    <source>
        <dbReference type="PROSITE-ProRule" id="PRU01024"/>
    </source>
</evidence>
<dbReference type="FunFam" id="2.40.50.1070:FF:000003">
    <property type="entry name" value="23S rRNA (Uracil-5-)-methyltransferase RumA"/>
    <property type="match status" value="1"/>
</dbReference>
<dbReference type="SUPFAM" id="SSF53335">
    <property type="entry name" value="S-adenosyl-L-methionine-dependent methyltransferases"/>
    <property type="match status" value="1"/>
</dbReference>
<dbReference type="CDD" id="cd02440">
    <property type="entry name" value="AdoMet_MTases"/>
    <property type="match status" value="1"/>
</dbReference>
<dbReference type="EMBL" id="DXES01000132">
    <property type="protein sequence ID" value="HIX65814.1"/>
    <property type="molecule type" value="Genomic_DNA"/>
</dbReference>
<organism evidence="7 8">
    <name type="scientific">Candidatus Anaerotruncus excrementipullorum</name>
    <dbReference type="NCBI Taxonomy" id="2838465"/>
    <lineage>
        <taxon>Bacteria</taxon>
        <taxon>Bacillati</taxon>
        <taxon>Bacillota</taxon>
        <taxon>Clostridia</taxon>
        <taxon>Eubacteriales</taxon>
        <taxon>Oscillospiraceae</taxon>
        <taxon>Anaerotruncus</taxon>
    </lineage>
</organism>
<feature type="binding site" evidence="4">
    <location>
        <position position="290"/>
    </location>
    <ligand>
        <name>S-adenosyl-L-methionine</name>
        <dbReference type="ChEBI" id="CHEBI:59789"/>
    </ligand>
</feature>
<dbReference type="AlphaFoldDB" id="A0A9D1WRC0"/>
<evidence type="ECO:0000313" key="7">
    <source>
        <dbReference type="EMBL" id="HIX65814.1"/>
    </source>
</evidence>
<accession>A0A9D1WRC0</accession>
<feature type="binding site" evidence="4">
    <location>
        <position position="269"/>
    </location>
    <ligand>
        <name>S-adenosyl-L-methionine</name>
        <dbReference type="ChEBI" id="CHEBI:59789"/>
    </ligand>
</feature>
<feature type="active site" evidence="5">
    <location>
        <position position="365"/>
    </location>
</feature>
<dbReference type="InterPro" id="IPR030391">
    <property type="entry name" value="MeTrfase_TrmA_CS"/>
</dbReference>
<feature type="region of interest" description="Disordered" evidence="6">
    <location>
        <begin position="1"/>
        <end position="31"/>
    </location>
</feature>
<comment type="caution">
    <text evidence="7">The sequence shown here is derived from an EMBL/GenBank/DDBJ whole genome shotgun (WGS) entry which is preliminary data.</text>
</comment>
<dbReference type="PANTHER" id="PTHR11061">
    <property type="entry name" value="RNA M5U METHYLTRANSFERASE"/>
    <property type="match status" value="1"/>
</dbReference>
<dbReference type="FunFam" id="3.40.50.150:FF:000009">
    <property type="entry name" value="23S rRNA (Uracil(1939)-C(5))-methyltransferase RlmD"/>
    <property type="match status" value="1"/>
</dbReference>
<dbReference type="Gene3D" id="3.40.50.150">
    <property type="entry name" value="Vaccinia Virus protein VP39"/>
    <property type="match status" value="1"/>
</dbReference>
<dbReference type="Pfam" id="PF05958">
    <property type="entry name" value="tRNA_U5-meth_tr"/>
    <property type="match status" value="1"/>
</dbReference>
<dbReference type="GO" id="GO:0070475">
    <property type="term" value="P:rRNA base methylation"/>
    <property type="evidence" value="ECO:0007669"/>
    <property type="project" value="TreeGrafter"/>
</dbReference>
<name>A0A9D1WRC0_9FIRM</name>
<evidence type="ECO:0000256" key="6">
    <source>
        <dbReference type="SAM" id="MobiDB-lite"/>
    </source>
</evidence>
<dbReference type="Proteomes" id="UP000886800">
    <property type="component" value="Unassembled WGS sequence"/>
</dbReference>
<evidence type="ECO:0000256" key="1">
    <source>
        <dbReference type="ARBA" id="ARBA00022603"/>
    </source>
</evidence>
<feature type="active site" description="Nucleophile" evidence="4">
    <location>
        <position position="365"/>
    </location>
</feature>